<proteinExistence type="predicted"/>
<dbReference type="EMBL" id="ML121541">
    <property type="protein sequence ID" value="RPB24397.1"/>
    <property type="molecule type" value="Genomic_DNA"/>
</dbReference>
<evidence type="ECO:0000313" key="2">
    <source>
        <dbReference type="EMBL" id="RPB24397.1"/>
    </source>
</evidence>
<protein>
    <submittedName>
        <fullName evidence="2">Uncharacterized protein</fullName>
    </submittedName>
</protein>
<feature type="compositionally biased region" description="Polar residues" evidence="1">
    <location>
        <begin position="146"/>
        <end position="159"/>
    </location>
</feature>
<keyword evidence="3" id="KW-1185">Reference proteome</keyword>
<evidence type="ECO:0000256" key="1">
    <source>
        <dbReference type="SAM" id="MobiDB-lite"/>
    </source>
</evidence>
<organism evidence="2 3">
    <name type="scientific">Terfezia boudieri ATCC MYA-4762</name>
    <dbReference type="NCBI Taxonomy" id="1051890"/>
    <lineage>
        <taxon>Eukaryota</taxon>
        <taxon>Fungi</taxon>
        <taxon>Dikarya</taxon>
        <taxon>Ascomycota</taxon>
        <taxon>Pezizomycotina</taxon>
        <taxon>Pezizomycetes</taxon>
        <taxon>Pezizales</taxon>
        <taxon>Pezizaceae</taxon>
        <taxon>Terfezia</taxon>
    </lineage>
</organism>
<dbReference type="InParanoid" id="A0A3N4LNA4"/>
<dbReference type="OrthoDB" id="10313984at2759"/>
<feature type="region of interest" description="Disordered" evidence="1">
    <location>
        <begin position="146"/>
        <end position="167"/>
    </location>
</feature>
<dbReference type="Proteomes" id="UP000267821">
    <property type="component" value="Unassembled WGS sequence"/>
</dbReference>
<name>A0A3N4LNA4_9PEZI</name>
<gene>
    <name evidence="2" type="ORF">L211DRAFT_837315</name>
</gene>
<accession>A0A3N4LNA4</accession>
<evidence type="ECO:0000313" key="3">
    <source>
        <dbReference type="Proteomes" id="UP000267821"/>
    </source>
</evidence>
<reference evidence="2 3" key="1">
    <citation type="journal article" date="2018" name="Nat. Ecol. Evol.">
        <title>Pezizomycetes genomes reveal the molecular basis of ectomycorrhizal truffle lifestyle.</title>
        <authorList>
            <person name="Murat C."/>
            <person name="Payen T."/>
            <person name="Noel B."/>
            <person name="Kuo A."/>
            <person name="Morin E."/>
            <person name="Chen J."/>
            <person name="Kohler A."/>
            <person name="Krizsan K."/>
            <person name="Balestrini R."/>
            <person name="Da Silva C."/>
            <person name="Montanini B."/>
            <person name="Hainaut M."/>
            <person name="Levati E."/>
            <person name="Barry K.W."/>
            <person name="Belfiori B."/>
            <person name="Cichocki N."/>
            <person name="Clum A."/>
            <person name="Dockter R.B."/>
            <person name="Fauchery L."/>
            <person name="Guy J."/>
            <person name="Iotti M."/>
            <person name="Le Tacon F."/>
            <person name="Lindquist E.A."/>
            <person name="Lipzen A."/>
            <person name="Malagnac F."/>
            <person name="Mello A."/>
            <person name="Molinier V."/>
            <person name="Miyauchi S."/>
            <person name="Poulain J."/>
            <person name="Riccioni C."/>
            <person name="Rubini A."/>
            <person name="Sitrit Y."/>
            <person name="Splivallo R."/>
            <person name="Traeger S."/>
            <person name="Wang M."/>
            <person name="Zifcakova L."/>
            <person name="Wipf D."/>
            <person name="Zambonelli A."/>
            <person name="Paolocci F."/>
            <person name="Nowrousian M."/>
            <person name="Ottonello S."/>
            <person name="Baldrian P."/>
            <person name="Spatafora J.W."/>
            <person name="Henrissat B."/>
            <person name="Nagy L.G."/>
            <person name="Aury J.M."/>
            <person name="Wincker P."/>
            <person name="Grigoriev I.V."/>
            <person name="Bonfante P."/>
            <person name="Martin F.M."/>
        </authorList>
    </citation>
    <scope>NUCLEOTIDE SEQUENCE [LARGE SCALE GENOMIC DNA]</scope>
    <source>
        <strain evidence="2 3">ATCC MYA-4762</strain>
    </source>
</reference>
<dbReference type="AlphaFoldDB" id="A0A3N4LNA4"/>
<sequence length="268" mass="29887">MSTKIFVLKIQSPQLPAPPNDYILVLNEHLTPDEFVADLQELYPAIPTANGKLRLVLDGSYCMTPRQFLRYMMTTVAYTPEVKGGVCVPKLLGRGNNIMIRYEKGLEPAQPTASRQSTVPGNVPSSANVGKLAKAVAAIKFGENPSASSKANVKSINNTQPPPCPPTHENANHTILISFKQDDSMSPRINFPVIRIENVPQSGGSQELLWLKGEAFAGLPEWLDRSAVKLQFSQYLRESPYVTWNKDSFEWYESGKNWMFHITAHISW</sequence>